<evidence type="ECO:0000256" key="1">
    <source>
        <dbReference type="ARBA" id="ARBA00005964"/>
    </source>
</evidence>
<organism evidence="13 14">
    <name type="scientific">Pyrocoelia pectoralis</name>
    <dbReference type="NCBI Taxonomy" id="417401"/>
    <lineage>
        <taxon>Eukaryota</taxon>
        <taxon>Metazoa</taxon>
        <taxon>Ecdysozoa</taxon>
        <taxon>Arthropoda</taxon>
        <taxon>Hexapoda</taxon>
        <taxon>Insecta</taxon>
        <taxon>Pterygota</taxon>
        <taxon>Neoptera</taxon>
        <taxon>Endopterygota</taxon>
        <taxon>Coleoptera</taxon>
        <taxon>Polyphaga</taxon>
        <taxon>Elateriformia</taxon>
        <taxon>Elateroidea</taxon>
        <taxon>Lampyridae</taxon>
        <taxon>Lampyrinae</taxon>
        <taxon>Pyrocoelia</taxon>
    </lineage>
</organism>
<name>A0AAN7VCF3_9COLE</name>
<dbReference type="Gene3D" id="3.40.50.1820">
    <property type="entry name" value="alpha/beta hydrolase"/>
    <property type="match status" value="1"/>
</dbReference>
<comment type="catalytic activity">
    <reaction evidence="9">
        <text>acetylcholine + H2O = choline + acetate + H(+)</text>
        <dbReference type="Rhea" id="RHEA:17561"/>
        <dbReference type="ChEBI" id="CHEBI:15354"/>
        <dbReference type="ChEBI" id="CHEBI:15355"/>
        <dbReference type="ChEBI" id="CHEBI:15377"/>
        <dbReference type="ChEBI" id="CHEBI:15378"/>
        <dbReference type="ChEBI" id="CHEBI:30089"/>
        <dbReference type="EC" id="3.1.1.7"/>
    </reaction>
</comment>
<accession>A0AAN7VCF3</accession>
<evidence type="ECO:0000256" key="9">
    <source>
        <dbReference type="ARBA" id="ARBA00048484"/>
    </source>
</evidence>
<feature type="active site" description="Charge relay system" evidence="10">
    <location>
        <position position="441"/>
    </location>
</feature>
<evidence type="ECO:0000259" key="12">
    <source>
        <dbReference type="Pfam" id="PF00135"/>
    </source>
</evidence>
<dbReference type="EC" id="3.1.1.-" evidence="11"/>
<comment type="caution">
    <text evidence="13">The sequence shown here is derived from an EMBL/GenBank/DDBJ whole genome shotgun (WGS) entry which is preliminary data.</text>
</comment>
<keyword evidence="3 11" id="KW-0378">Hydrolase</keyword>
<dbReference type="GO" id="GO:0005886">
    <property type="term" value="C:plasma membrane"/>
    <property type="evidence" value="ECO:0007669"/>
    <property type="project" value="TreeGrafter"/>
</dbReference>
<feature type="active site" description="Charge relay system" evidence="10">
    <location>
        <position position="331"/>
    </location>
</feature>
<dbReference type="FunFam" id="3.40.50.1820:FF:000029">
    <property type="entry name" value="Acetylcholinesterase"/>
    <property type="match status" value="1"/>
</dbReference>
<dbReference type="SUPFAM" id="SSF53474">
    <property type="entry name" value="alpha/beta-Hydrolases"/>
    <property type="match status" value="1"/>
</dbReference>
<dbReference type="Proteomes" id="UP001329430">
    <property type="component" value="Chromosome 5"/>
</dbReference>
<evidence type="ECO:0000313" key="13">
    <source>
        <dbReference type="EMBL" id="KAK5643629.1"/>
    </source>
</evidence>
<keyword evidence="5" id="KW-0770">Synapse</keyword>
<keyword evidence="6" id="KW-1015">Disulfide bond</keyword>
<dbReference type="InterPro" id="IPR029058">
    <property type="entry name" value="AB_hydrolase_fold"/>
</dbReference>
<dbReference type="GO" id="GO:0006581">
    <property type="term" value="P:acetylcholine catabolic process"/>
    <property type="evidence" value="ECO:0007669"/>
    <property type="project" value="TreeGrafter"/>
</dbReference>
<dbReference type="GO" id="GO:0005615">
    <property type="term" value="C:extracellular space"/>
    <property type="evidence" value="ECO:0007669"/>
    <property type="project" value="TreeGrafter"/>
</dbReference>
<keyword evidence="4" id="KW-0531">Neurotransmitter degradation</keyword>
<evidence type="ECO:0000256" key="10">
    <source>
        <dbReference type="PIRSR" id="PIRSR600997-1"/>
    </source>
</evidence>
<dbReference type="InterPro" id="IPR002018">
    <property type="entry name" value="CarbesteraseB"/>
</dbReference>
<dbReference type="PRINTS" id="PR00878">
    <property type="entry name" value="CHOLNESTRASE"/>
</dbReference>
<evidence type="ECO:0000256" key="7">
    <source>
        <dbReference type="ARBA" id="ARBA00023180"/>
    </source>
</evidence>
<sequence>MEKCVLYFYIIIATFYAVSSNELIVNTAYGKIRGVSETAATGKQVNVWYGIPYAEKPIGNLRFRPSSLVKPWKNTLDASKIPPACIQTKIRNYDNFPGEEILSLSYCGCSTISSKNASVMVWIHGGGFYMGSNSLSFYDHKILATEENVIVASMQYRLGAFGFLSLEKDILGNAGFFDQVLALRWIKDNIDAFGGNPDSITIFGESAGSGAVSHHLLSPLSSKLFSRGIMQSGVVTSSWAVVPSDINIARSLKVVHELGCPDDVKLMVECLEKADAELIIAGQNTIPPKGVVSIPFYPVVDGTFIVRDPLLTLKSGLYDQRNVILGSNEHEGHYFLLLYAPRFNYENLTVTRGRFIEEIPKILPIGTLETEAVIFEYTDWNNPNDVVKNLDALQEMVGDWYFTCSVYDFANLYSEKNNVFLYHYKHKNHLHLWPLWAGAMHGDEIVFIFGEPLNPTKNYKMDQINFSRQMMRYWANFARTGNPNCVSFNDCQWTWPSFTPNNPSRINLDIKDFTISNDLRARKCAFWKEYMPKLKKFSCKYFSLCITFHRS</sequence>
<dbReference type="PROSITE" id="PS00122">
    <property type="entry name" value="CARBOXYLESTERASE_B_1"/>
    <property type="match status" value="1"/>
</dbReference>
<evidence type="ECO:0000256" key="4">
    <source>
        <dbReference type="ARBA" id="ARBA00022867"/>
    </source>
</evidence>
<evidence type="ECO:0000256" key="2">
    <source>
        <dbReference type="ARBA" id="ARBA00022487"/>
    </source>
</evidence>
<evidence type="ECO:0000313" key="14">
    <source>
        <dbReference type="Proteomes" id="UP001329430"/>
    </source>
</evidence>
<evidence type="ECO:0000256" key="3">
    <source>
        <dbReference type="ARBA" id="ARBA00022801"/>
    </source>
</evidence>
<dbReference type="PANTHER" id="PTHR43918">
    <property type="entry name" value="ACETYLCHOLINESTERASE"/>
    <property type="match status" value="1"/>
</dbReference>
<keyword evidence="14" id="KW-1185">Reference proteome</keyword>
<evidence type="ECO:0000256" key="8">
    <source>
        <dbReference type="ARBA" id="ARBA00034103"/>
    </source>
</evidence>
<protein>
    <recommendedName>
        <fullName evidence="11">Carboxylic ester hydrolase</fullName>
        <ecNumber evidence="11">3.1.1.-</ecNumber>
    </recommendedName>
</protein>
<dbReference type="AlphaFoldDB" id="A0AAN7VCF3"/>
<reference evidence="13 14" key="1">
    <citation type="journal article" date="2024" name="Insects">
        <title>An Improved Chromosome-Level Genome Assembly of the Firefly Pyrocoelia pectoralis.</title>
        <authorList>
            <person name="Fu X."/>
            <person name="Meyer-Rochow V.B."/>
            <person name="Ballantyne L."/>
            <person name="Zhu X."/>
        </authorList>
    </citation>
    <scope>NUCLEOTIDE SEQUENCE [LARGE SCALE GENOMIC DNA]</scope>
    <source>
        <strain evidence="13">XCY_ONT2</strain>
    </source>
</reference>
<evidence type="ECO:0000256" key="11">
    <source>
        <dbReference type="RuleBase" id="RU361235"/>
    </source>
</evidence>
<dbReference type="GO" id="GO:0003990">
    <property type="term" value="F:acetylcholinesterase activity"/>
    <property type="evidence" value="ECO:0007669"/>
    <property type="project" value="UniProtKB-EC"/>
</dbReference>
<comment type="subcellular location">
    <subcellularLocation>
        <location evidence="8">Synapse</location>
    </subcellularLocation>
</comment>
<dbReference type="InterPro" id="IPR050654">
    <property type="entry name" value="AChE-related_enzymes"/>
</dbReference>
<keyword evidence="2" id="KW-0719">Serine esterase</keyword>
<feature type="active site" description="Acyl-ester intermediate" evidence="10">
    <location>
        <position position="206"/>
    </location>
</feature>
<dbReference type="GO" id="GO:0019695">
    <property type="term" value="P:choline metabolic process"/>
    <property type="evidence" value="ECO:0007669"/>
    <property type="project" value="TreeGrafter"/>
</dbReference>
<evidence type="ECO:0000256" key="5">
    <source>
        <dbReference type="ARBA" id="ARBA00023018"/>
    </source>
</evidence>
<dbReference type="GO" id="GO:0045202">
    <property type="term" value="C:synapse"/>
    <property type="evidence" value="ECO:0007669"/>
    <property type="project" value="UniProtKB-SubCell"/>
</dbReference>
<comment type="similarity">
    <text evidence="1 11">Belongs to the type-B carboxylesterase/lipase family.</text>
</comment>
<proteinExistence type="inferred from homology"/>
<gene>
    <name evidence="13" type="ORF">RI129_007474</name>
</gene>
<evidence type="ECO:0000256" key="6">
    <source>
        <dbReference type="ARBA" id="ARBA00023157"/>
    </source>
</evidence>
<dbReference type="PANTHER" id="PTHR43918:SF13">
    <property type="entry name" value="ACETYLCHOLINESTERASE"/>
    <property type="match status" value="1"/>
</dbReference>
<dbReference type="InterPro" id="IPR019826">
    <property type="entry name" value="Carboxylesterase_B_AS"/>
</dbReference>
<dbReference type="EMBL" id="JAVRBK010000005">
    <property type="protein sequence ID" value="KAK5643629.1"/>
    <property type="molecule type" value="Genomic_DNA"/>
</dbReference>
<feature type="domain" description="Carboxylesterase type B" evidence="12">
    <location>
        <begin position="22"/>
        <end position="527"/>
    </location>
</feature>
<keyword evidence="7" id="KW-0325">Glycoprotein</keyword>
<dbReference type="InterPro" id="IPR000997">
    <property type="entry name" value="Cholinesterase"/>
</dbReference>
<dbReference type="Pfam" id="PF00135">
    <property type="entry name" value="COesterase"/>
    <property type="match status" value="1"/>
</dbReference>